<evidence type="ECO:0000256" key="2">
    <source>
        <dbReference type="ARBA" id="ARBA00008193"/>
    </source>
</evidence>
<name>A0ABP8LUD9_9BACT</name>
<organism evidence="9 10">
    <name type="scientific">Ravibacter arvi</name>
    <dbReference type="NCBI Taxonomy" id="2051041"/>
    <lineage>
        <taxon>Bacteria</taxon>
        <taxon>Pseudomonadati</taxon>
        <taxon>Bacteroidota</taxon>
        <taxon>Cytophagia</taxon>
        <taxon>Cytophagales</taxon>
        <taxon>Spirosomataceae</taxon>
        <taxon>Ravibacter</taxon>
    </lineage>
</organism>
<comment type="caution">
    <text evidence="9">The sequence shown here is derived from an EMBL/GenBank/DDBJ whole genome shotgun (WGS) entry which is preliminary data.</text>
</comment>
<evidence type="ECO:0000313" key="9">
    <source>
        <dbReference type="EMBL" id="GAA4435911.1"/>
    </source>
</evidence>
<evidence type="ECO:0000313" key="10">
    <source>
        <dbReference type="Proteomes" id="UP001501508"/>
    </source>
</evidence>
<dbReference type="Pfam" id="PF03458">
    <property type="entry name" value="Gly_transporter"/>
    <property type="match status" value="2"/>
</dbReference>
<keyword evidence="6 7" id="KW-0472">Membrane</keyword>
<feature type="transmembrane region" description="Helical" evidence="7">
    <location>
        <begin position="6"/>
        <end position="23"/>
    </location>
</feature>
<dbReference type="PANTHER" id="PTHR30506:SF3">
    <property type="entry name" value="UPF0126 INNER MEMBRANE PROTEIN YADS-RELATED"/>
    <property type="match status" value="1"/>
</dbReference>
<feature type="domain" description="Glycine transporter" evidence="8">
    <location>
        <begin position="93"/>
        <end position="165"/>
    </location>
</feature>
<dbReference type="RefSeq" id="WP_345027491.1">
    <property type="nucleotide sequence ID" value="NZ_BAABEY010000014.1"/>
</dbReference>
<proteinExistence type="inferred from homology"/>
<feature type="transmembrane region" description="Helical" evidence="7">
    <location>
        <begin position="91"/>
        <end position="107"/>
    </location>
</feature>
<evidence type="ECO:0000256" key="1">
    <source>
        <dbReference type="ARBA" id="ARBA00004651"/>
    </source>
</evidence>
<evidence type="ECO:0000256" key="7">
    <source>
        <dbReference type="SAM" id="Phobius"/>
    </source>
</evidence>
<feature type="transmembrane region" description="Helical" evidence="7">
    <location>
        <begin position="28"/>
        <end position="46"/>
    </location>
</feature>
<dbReference type="Proteomes" id="UP001501508">
    <property type="component" value="Unassembled WGS sequence"/>
</dbReference>
<feature type="transmembrane region" description="Helical" evidence="7">
    <location>
        <begin position="119"/>
        <end position="138"/>
    </location>
</feature>
<keyword evidence="3" id="KW-1003">Cell membrane</keyword>
<comment type="subcellular location">
    <subcellularLocation>
        <location evidence="1">Cell membrane</location>
        <topology evidence="1">Multi-pass membrane protein</topology>
    </subcellularLocation>
</comment>
<evidence type="ECO:0000259" key="8">
    <source>
        <dbReference type="Pfam" id="PF03458"/>
    </source>
</evidence>
<reference evidence="10" key="1">
    <citation type="journal article" date="2019" name="Int. J. Syst. Evol. Microbiol.">
        <title>The Global Catalogue of Microorganisms (GCM) 10K type strain sequencing project: providing services to taxonomists for standard genome sequencing and annotation.</title>
        <authorList>
            <consortium name="The Broad Institute Genomics Platform"/>
            <consortium name="The Broad Institute Genome Sequencing Center for Infectious Disease"/>
            <person name="Wu L."/>
            <person name="Ma J."/>
        </authorList>
    </citation>
    <scope>NUCLEOTIDE SEQUENCE [LARGE SCALE GENOMIC DNA]</scope>
    <source>
        <strain evidence="10">JCM 31920</strain>
    </source>
</reference>
<feature type="transmembrane region" description="Helical" evidence="7">
    <location>
        <begin position="150"/>
        <end position="168"/>
    </location>
</feature>
<dbReference type="EMBL" id="BAABEY010000014">
    <property type="protein sequence ID" value="GAA4435911.1"/>
    <property type="molecule type" value="Genomic_DNA"/>
</dbReference>
<keyword evidence="5 7" id="KW-1133">Transmembrane helix</keyword>
<keyword evidence="4 7" id="KW-0812">Transmembrane</keyword>
<feature type="domain" description="Glycine transporter" evidence="8">
    <location>
        <begin position="6"/>
        <end position="79"/>
    </location>
</feature>
<dbReference type="PANTHER" id="PTHR30506">
    <property type="entry name" value="INNER MEMBRANE PROTEIN"/>
    <property type="match status" value="1"/>
</dbReference>
<sequence>MGIQYTLEIIGTFAFAISGALTVKDREYGDWFAACFTAFLSSIGGGTLRDVLLGSYPLAWIKDINLIYAIMAGIGATFLSYRYLIRLKRTLFLFDTCGIALFTIVGTEKALGMGVRPEIAALMGVFTAVMGGVIRDVMTNEMPIIYRKEVYATACFAGAVLYLVLDYAGAGRNFSFLAAAILIIAIRVAAVRYRWAVPGFFR</sequence>
<protein>
    <submittedName>
        <fullName evidence="9">Trimeric intracellular cation channel family protein</fullName>
    </submittedName>
</protein>
<accession>A0ABP8LUD9</accession>
<comment type="similarity">
    <text evidence="2">Belongs to the UPF0126 family.</text>
</comment>
<evidence type="ECO:0000256" key="6">
    <source>
        <dbReference type="ARBA" id="ARBA00023136"/>
    </source>
</evidence>
<evidence type="ECO:0000256" key="5">
    <source>
        <dbReference type="ARBA" id="ARBA00022989"/>
    </source>
</evidence>
<dbReference type="InterPro" id="IPR005115">
    <property type="entry name" value="Gly_transporter"/>
</dbReference>
<evidence type="ECO:0000256" key="4">
    <source>
        <dbReference type="ARBA" id="ARBA00022692"/>
    </source>
</evidence>
<evidence type="ECO:0000256" key="3">
    <source>
        <dbReference type="ARBA" id="ARBA00022475"/>
    </source>
</evidence>
<gene>
    <name evidence="9" type="ORF">GCM10023091_13120</name>
</gene>
<keyword evidence="10" id="KW-1185">Reference proteome</keyword>
<feature type="transmembrane region" description="Helical" evidence="7">
    <location>
        <begin position="174"/>
        <end position="193"/>
    </location>
</feature>
<feature type="transmembrane region" description="Helical" evidence="7">
    <location>
        <begin position="66"/>
        <end position="84"/>
    </location>
</feature>